<dbReference type="RefSeq" id="WP_057845911.1">
    <property type="nucleotide sequence ID" value="NZ_LLYA01000172.1"/>
</dbReference>
<dbReference type="PROSITE" id="PS51677">
    <property type="entry name" value="NODB"/>
    <property type="match status" value="1"/>
</dbReference>
<dbReference type="EMBL" id="LLYA01000172">
    <property type="protein sequence ID" value="KRR21239.1"/>
    <property type="molecule type" value="Genomic_DNA"/>
</dbReference>
<evidence type="ECO:0000313" key="7">
    <source>
        <dbReference type="Proteomes" id="UP000052023"/>
    </source>
</evidence>
<dbReference type="OrthoDB" id="9784220at2"/>
<dbReference type="InterPro" id="IPR011330">
    <property type="entry name" value="Glyco_hydro/deAcase_b/a-brl"/>
</dbReference>
<accession>A0A0R3MM15</accession>
<feature type="domain" description="NodB homology" evidence="5">
    <location>
        <begin position="56"/>
        <end position="277"/>
    </location>
</feature>
<dbReference type="Proteomes" id="UP000052023">
    <property type="component" value="Unassembled WGS sequence"/>
</dbReference>
<evidence type="ECO:0000256" key="4">
    <source>
        <dbReference type="ARBA" id="ARBA00032976"/>
    </source>
</evidence>
<evidence type="ECO:0000259" key="5">
    <source>
        <dbReference type="PROSITE" id="PS51677"/>
    </source>
</evidence>
<reference evidence="6 7" key="1">
    <citation type="submission" date="2014-03" db="EMBL/GenBank/DDBJ databases">
        <title>Bradyrhizobium valentinum sp. nov., isolated from effective nodules of Lupinus mariae-josephae, a lupine endemic of basic-lime soils in Eastern Spain.</title>
        <authorList>
            <person name="Duran D."/>
            <person name="Rey L."/>
            <person name="Navarro A."/>
            <person name="Busquets A."/>
            <person name="Imperial J."/>
            <person name="Ruiz-Argueso T."/>
        </authorList>
    </citation>
    <scope>NUCLEOTIDE SEQUENCE [LARGE SCALE GENOMIC DNA]</scope>
    <source>
        <strain evidence="6 7">Ro19</strain>
    </source>
</reference>
<sequence>MPDSKALASIPLIPANTAPPAPDYPWPKSYTSAMFLSFDVDAESAWTSKDALHAQRLITMSYGGYEARVGTPKLLELLDQLDLKATFFITGWSVDAHPAMAEAILKAGHEIGHHGYHHLLPDPGDPWIEEELERGFETLQRRLGVKPIGYRAPYGEFTEELRAALVRHGIIYTSSFRDDVRPYRHRLADGRPGTIELPVTASYDDWMHGLSARFSPRSIFPKEHVLSIWKDELDEVRDWGAMVTTVLHPQCSGRPMRLRLLREFLTYARSCSDLWIATGGAIAANFQVHETAAATSADHASR</sequence>
<dbReference type="CDD" id="cd10938">
    <property type="entry name" value="CE4_HpPgdA_like"/>
    <property type="match status" value="1"/>
</dbReference>
<keyword evidence="7" id="KW-1185">Reference proteome</keyword>
<dbReference type="Pfam" id="PF01522">
    <property type="entry name" value="Polysacc_deac_1"/>
    <property type="match status" value="1"/>
</dbReference>
<evidence type="ECO:0000256" key="3">
    <source>
        <dbReference type="ARBA" id="ARBA00020071"/>
    </source>
</evidence>
<dbReference type="SUPFAM" id="SSF88713">
    <property type="entry name" value="Glycoside hydrolase/deacetylase"/>
    <property type="match status" value="1"/>
</dbReference>
<gene>
    <name evidence="6" type="ORF">CQ13_31025</name>
</gene>
<protein>
    <recommendedName>
        <fullName evidence="3">Chitooligosaccharide deacetylase</fullName>
    </recommendedName>
    <alternativeName>
        <fullName evidence="4">Nodulation protein B</fullName>
    </alternativeName>
</protein>
<comment type="caution">
    <text evidence="6">The sequence shown here is derived from an EMBL/GenBank/DDBJ whole genome shotgun (WGS) entry which is preliminary data.</text>
</comment>
<dbReference type="GO" id="GO:0005975">
    <property type="term" value="P:carbohydrate metabolic process"/>
    <property type="evidence" value="ECO:0007669"/>
    <property type="project" value="InterPro"/>
</dbReference>
<dbReference type="PANTHER" id="PTHR47561:SF1">
    <property type="entry name" value="POLYSACCHARIDE DEACETYLASE FAMILY PROTEIN (AFU_ORTHOLOGUE AFUA_6G05030)"/>
    <property type="match status" value="1"/>
</dbReference>
<dbReference type="Gene3D" id="3.20.20.370">
    <property type="entry name" value="Glycoside hydrolase/deacetylase"/>
    <property type="match status" value="1"/>
</dbReference>
<dbReference type="InterPro" id="IPR002509">
    <property type="entry name" value="NODB_dom"/>
</dbReference>
<comment type="function">
    <text evidence="1">Is involved in generating a small heat-stable compound (Nod), an acylated oligomer of N-acetylglucosamine, that stimulates mitosis in various plant protoplasts.</text>
</comment>
<organism evidence="6 7">
    <name type="scientific">Bradyrhizobium retamae</name>
    <dbReference type="NCBI Taxonomy" id="1300035"/>
    <lineage>
        <taxon>Bacteria</taxon>
        <taxon>Pseudomonadati</taxon>
        <taxon>Pseudomonadota</taxon>
        <taxon>Alphaproteobacteria</taxon>
        <taxon>Hyphomicrobiales</taxon>
        <taxon>Nitrobacteraceae</taxon>
        <taxon>Bradyrhizobium</taxon>
    </lineage>
</organism>
<evidence type="ECO:0000256" key="1">
    <source>
        <dbReference type="ARBA" id="ARBA00003236"/>
    </source>
</evidence>
<proteinExistence type="inferred from homology"/>
<dbReference type="AlphaFoldDB" id="A0A0R3MM15"/>
<name>A0A0R3MM15_9BRAD</name>
<evidence type="ECO:0000313" key="6">
    <source>
        <dbReference type="EMBL" id="KRR21239.1"/>
    </source>
</evidence>
<comment type="similarity">
    <text evidence="2">Belongs to the polysaccharide deacetylase family.</text>
</comment>
<dbReference type="GO" id="GO:0016810">
    <property type="term" value="F:hydrolase activity, acting on carbon-nitrogen (but not peptide) bonds"/>
    <property type="evidence" value="ECO:0007669"/>
    <property type="project" value="InterPro"/>
</dbReference>
<dbReference type="InterPro" id="IPR037950">
    <property type="entry name" value="PgdA-like"/>
</dbReference>
<evidence type="ECO:0000256" key="2">
    <source>
        <dbReference type="ARBA" id="ARBA00010973"/>
    </source>
</evidence>
<dbReference type="PANTHER" id="PTHR47561">
    <property type="entry name" value="POLYSACCHARIDE DEACETYLASE FAMILY PROTEIN (AFU_ORTHOLOGUE AFUA_6G05030)"/>
    <property type="match status" value="1"/>
</dbReference>